<feature type="domain" description="DED" evidence="1">
    <location>
        <begin position="103"/>
        <end position="189"/>
    </location>
</feature>
<dbReference type="Proteomes" id="UP000593702">
    <property type="component" value="Segment"/>
</dbReference>
<evidence type="ECO:0000313" key="2">
    <source>
        <dbReference type="EMBL" id="AKS26344.1"/>
    </source>
</evidence>
<sequence length="463" mass="54763">MNIPPINPEFNFFYNKHIDESSEYIRQIWGITNPDNEQLTLSKFQTDYIKNKTPTSIDMALEIIRTQPSNINNVNANANVNQRRQENELYHFPKYHISQVISKYRGLLKRLNDPLTETELAQLFVDFARSMGIDNLTTYIKQQNVVYNRQEIVFDVFLELFYNAPISNDQLINYIYFLRKFDLFKNIFTKWFQSSQINMEDIETRAMVDVSENDNIFNIETHLPITSANYTLLLNQIPNMHNYVFNMPFIEWQNETINLREYGFTENTSRWPYVLSNLPLFYEKNWNAANTNDLLNILIRISYPLDIIHTNPGVSRVCLSNVLLQLFFLNKYLKLNEINSLDYFKEKFDVPSRPGLTGQTEGNLHKMSFVPYMLLSYLLFRGDNNALYKKIDTIVTRFASYLYLVTTFKTTNNPLLPLFFFLEFSDSNTIVLSKYTKLDHPFLLELIDLYQKYYPGDKKIINC</sequence>
<dbReference type="PROSITE" id="PS50168">
    <property type="entry name" value="DED"/>
    <property type="match status" value="1"/>
</dbReference>
<reference evidence="2 3" key="1">
    <citation type="submission" date="2015-04" db="EMBL/GenBank/DDBJ databases">
        <title>Diachasmimorpha longicaudata entomopoxvirus genome.</title>
        <authorList>
            <person name="Coffman K.A."/>
            <person name="Burke G.R."/>
        </authorList>
    </citation>
    <scope>NUCLEOTIDE SEQUENCE [LARGE SCALE GENOMIC DNA]</scope>
</reference>
<evidence type="ECO:0000313" key="3">
    <source>
        <dbReference type="Proteomes" id="UP000593702"/>
    </source>
</evidence>
<accession>A0A7R5WME2</accession>
<organism evidence="2 3">
    <name type="scientific">Diachasmimorpha longicaudata entomopoxvirus</name>
    <dbReference type="NCBI Taxonomy" id="109981"/>
    <lineage>
        <taxon>Viruses</taxon>
        <taxon>Varidnaviria</taxon>
        <taxon>Bamfordvirae</taxon>
        <taxon>Nucleocytoviricota</taxon>
        <taxon>Pokkesviricetes</taxon>
        <taxon>Chitovirales</taxon>
        <taxon>Poxviridae</taxon>
        <taxon>Entomopoxvirinae</taxon>
        <taxon>Epsilonentomopoxvirus</taxon>
        <taxon>Epsilonentomopoxvirus dlongicaudata</taxon>
        <taxon>Diachasmimorpha entomopoxvirus</taxon>
    </lineage>
</organism>
<proteinExistence type="predicted"/>
<protein>
    <recommendedName>
        <fullName evidence="1">DED domain-containing protein</fullName>
    </recommendedName>
</protein>
<dbReference type="EMBL" id="KR095315">
    <property type="protein sequence ID" value="AKS26344.1"/>
    <property type="molecule type" value="Genomic_DNA"/>
</dbReference>
<gene>
    <name evidence="2" type="ORF">DLEV_053</name>
</gene>
<dbReference type="InterPro" id="IPR001875">
    <property type="entry name" value="DED_dom"/>
</dbReference>
<name>A0A7R5WME2_9POXV</name>
<evidence type="ECO:0000259" key="1">
    <source>
        <dbReference type="PROSITE" id="PS50168"/>
    </source>
</evidence>
<keyword evidence="3" id="KW-1185">Reference proteome</keyword>